<organism evidence="1 2">
    <name type="scientific">Desmophyllum pertusum</name>
    <dbReference type="NCBI Taxonomy" id="174260"/>
    <lineage>
        <taxon>Eukaryota</taxon>
        <taxon>Metazoa</taxon>
        <taxon>Cnidaria</taxon>
        <taxon>Anthozoa</taxon>
        <taxon>Hexacorallia</taxon>
        <taxon>Scleractinia</taxon>
        <taxon>Caryophylliina</taxon>
        <taxon>Caryophylliidae</taxon>
        <taxon>Desmophyllum</taxon>
    </lineage>
</organism>
<evidence type="ECO:0000313" key="1">
    <source>
        <dbReference type="EMBL" id="KAJ7381944.1"/>
    </source>
</evidence>
<proteinExistence type="predicted"/>
<feature type="non-terminal residue" evidence="1">
    <location>
        <position position="1"/>
    </location>
</feature>
<reference evidence="1" key="1">
    <citation type="submission" date="2023-01" db="EMBL/GenBank/DDBJ databases">
        <title>Genome assembly of the deep-sea coral Lophelia pertusa.</title>
        <authorList>
            <person name="Herrera S."/>
            <person name="Cordes E."/>
        </authorList>
    </citation>
    <scope>NUCLEOTIDE SEQUENCE</scope>
    <source>
        <strain evidence="1">USNM1676648</strain>
        <tissue evidence="1">Polyp</tissue>
    </source>
</reference>
<sequence length="75" mass="8349">EKVLDPSGKGLSKVPEAVTIMTKVDEVQVHVDLDKEIGASKFTRSFNLTSTLTLLTRKTFEDSNSYEIVEKGFKT</sequence>
<evidence type="ECO:0000313" key="2">
    <source>
        <dbReference type="Proteomes" id="UP001163046"/>
    </source>
</evidence>
<gene>
    <name evidence="1" type="ORF">OS493_038121</name>
</gene>
<comment type="caution">
    <text evidence="1">The sequence shown here is derived from an EMBL/GenBank/DDBJ whole genome shotgun (WGS) entry which is preliminary data.</text>
</comment>
<keyword evidence="2" id="KW-1185">Reference proteome</keyword>
<protein>
    <submittedName>
        <fullName evidence="1">Uncharacterized protein</fullName>
    </submittedName>
</protein>
<dbReference type="EMBL" id="MU825958">
    <property type="protein sequence ID" value="KAJ7381944.1"/>
    <property type="molecule type" value="Genomic_DNA"/>
</dbReference>
<feature type="non-terminal residue" evidence="1">
    <location>
        <position position="75"/>
    </location>
</feature>
<dbReference type="Proteomes" id="UP001163046">
    <property type="component" value="Unassembled WGS sequence"/>
</dbReference>
<accession>A0A9X0D203</accession>
<dbReference type="AlphaFoldDB" id="A0A9X0D203"/>
<name>A0A9X0D203_9CNID</name>